<feature type="transmembrane region" description="Helical" evidence="6">
    <location>
        <begin position="250"/>
        <end position="269"/>
    </location>
</feature>
<evidence type="ECO:0000256" key="6">
    <source>
        <dbReference type="SAM" id="Phobius"/>
    </source>
</evidence>
<dbReference type="SUPFAM" id="SSF103481">
    <property type="entry name" value="Multidrug resistance efflux transporter EmrE"/>
    <property type="match status" value="2"/>
</dbReference>
<evidence type="ECO:0000256" key="5">
    <source>
        <dbReference type="ARBA" id="ARBA00023136"/>
    </source>
</evidence>
<feature type="transmembrane region" description="Helical" evidence="6">
    <location>
        <begin position="12"/>
        <end position="33"/>
    </location>
</feature>
<feature type="domain" description="EamA" evidence="7">
    <location>
        <begin position="11"/>
        <end position="144"/>
    </location>
</feature>
<evidence type="ECO:0000259" key="7">
    <source>
        <dbReference type="Pfam" id="PF00892"/>
    </source>
</evidence>
<feature type="transmembrane region" description="Helical" evidence="6">
    <location>
        <begin position="39"/>
        <end position="61"/>
    </location>
</feature>
<name>A0A2H5XCR8_9BACT</name>
<feature type="transmembrane region" description="Helical" evidence="6">
    <location>
        <begin position="155"/>
        <end position="175"/>
    </location>
</feature>
<dbReference type="InterPro" id="IPR051258">
    <property type="entry name" value="Diverse_Substrate_Transporter"/>
</dbReference>
<evidence type="ECO:0000313" key="9">
    <source>
        <dbReference type="Proteomes" id="UP000236173"/>
    </source>
</evidence>
<feature type="transmembrane region" description="Helical" evidence="6">
    <location>
        <begin position="130"/>
        <end position="149"/>
    </location>
</feature>
<protein>
    <recommendedName>
        <fullName evidence="7">EamA domain-containing protein</fullName>
    </recommendedName>
</protein>
<gene>
    <name evidence="8" type="ORF">HRbin17_01486</name>
</gene>
<feature type="transmembrane region" description="Helical" evidence="6">
    <location>
        <begin position="217"/>
        <end position="238"/>
    </location>
</feature>
<sequence length="311" mass="33533">MGRAIGTKTARGVLLVNLATFLWATNALVGRWLRTEVGPFTLSAARVIIGAVIFAGLLRQVPPSERQAGAERWWLWGMTLSGVVLFSAVYYAGLRFTTAVNATLVHGFTPLLTHWLAAGILREPLSRRNVVAALAAWLGVVLIVAGNGTPQGWRVNAGDVLVLLSAALWSVYSVLARRVTERRSALAATGLATLWGAPVAVLLGAVEVIWLPPRWTPMTMAGMVYVGAVPMVIGFWAWTEGVRVLGTQRAALFYNTLPLYGAVLAHWLFGEPLTWRHGVGGVIIGVASWWATRPKAGVHALPNRRCNSSSE</sequence>
<proteinExistence type="predicted"/>
<keyword evidence="2" id="KW-1003">Cell membrane</keyword>
<dbReference type="AlphaFoldDB" id="A0A2H5XCR8"/>
<feature type="transmembrane region" description="Helical" evidence="6">
    <location>
        <begin position="99"/>
        <end position="118"/>
    </location>
</feature>
<feature type="transmembrane region" description="Helical" evidence="6">
    <location>
        <begin position="73"/>
        <end position="93"/>
    </location>
</feature>
<feature type="transmembrane region" description="Helical" evidence="6">
    <location>
        <begin position="187"/>
        <end position="211"/>
    </location>
</feature>
<dbReference type="EMBL" id="BEHT01000018">
    <property type="protein sequence ID" value="GBC98965.1"/>
    <property type="molecule type" value="Genomic_DNA"/>
</dbReference>
<accession>A0A2H5XCR8</accession>
<evidence type="ECO:0000256" key="3">
    <source>
        <dbReference type="ARBA" id="ARBA00022692"/>
    </source>
</evidence>
<dbReference type="Proteomes" id="UP000236173">
    <property type="component" value="Unassembled WGS sequence"/>
</dbReference>
<keyword evidence="5 6" id="KW-0472">Membrane</keyword>
<dbReference type="PANTHER" id="PTHR42920:SF5">
    <property type="entry name" value="EAMA DOMAIN-CONTAINING PROTEIN"/>
    <property type="match status" value="1"/>
</dbReference>
<dbReference type="InterPro" id="IPR037185">
    <property type="entry name" value="EmrE-like"/>
</dbReference>
<evidence type="ECO:0000313" key="8">
    <source>
        <dbReference type="EMBL" id="GBC98965.1"/>
    </source>
</evidence>
<feature type="transmembrane region" description="Helical" evidence="6">
    <location>
        <begin position="275"/>
        <end position="292"/>
    </location>
</feature>
<keyword evidence="3 6" id="KW-0812">Transmembrane</keyword>
<feature type="domain" description="EamA" evidence="7">
    <location>
        <begin position="157"/>
        <end position="289"/>
    </location>
</feature>
<keyword evidence="4 6" id="KW-1133">Transmembrane helix</keyword>
<comment type="caution">
    <text evidence="8">The sequence shown here is derived from an EMBL/GenBank/DDBJ whole genome shotgun (WGS) entry which is preliminary data.</text>
</comment>
<dbReference type="Pfam" id="PF00892">
    <property type="entry name" value="EamA"/>
    <property type="match status" value="2"/>
</dbReference>
<reference evidence="9" key="1">
    <citation type="submission" date="2017-09" db="EMBL/GenBank/DDBJ databases">
        <title>Metaegenomics of thermophilic ammonia-oxidizing enrichment culture.</title>
        <authorList>
            <person name="Kato S."/>
            <person name="Suzuki K."/>
        </authorList>
    </citation>
    <scope>NUCLEOTIDE SEQUENCE [LARGE SCALE GENOMIC DNA]</scope>
</reference>
<organism evidence="8 9">
    <name type="scientific">Candidatus Fervidibacter japonicus</name>
    <dbReference type="NCBI Taxonomy" id="2035412"/>
    <lineage>
        <taxon>Bacteria</taxon>
        <taxon>Candidatus Fervidibacterota</taxon>
        <taxon>Candidatus Fervidibacter</taxon>
    </lineage>
</organism>
<dbReference type="GO" id="GO:0005886">
    <property type="term" value="C:plasma membrane"/>
    <property type="evidence" value="ECO:0007669"/>
    <property type="project" value="UniProtKB-SubCell"/>
</dbReference>
<evidence type="ECO:0000256" key="1">
    <source>
        <dbReference type="ARBA" id="ARBA00004651"/>
    </source>
</evidence>
<evidence type="ECO:0000256" key="4">
    <source>
        <dbReference type="ARBA" id="ARBA00022989"/>
    </source>
</evidence>
<evidence type="ECO:0000256" key="2">
    <source>
        <dbReference type="ARBA" id="ARBA00022475"/>
    </source>
</evidence>
<dbReference type="InterPro" id="IPR000620">
    <property type="entry name" value="EamA_dom"/>
</dbReference>
<comment type="subcellular location">
    <subcellularLocation>
        <location evidence="1">Cell membrane</location>
        <topology evidence="1">Multi-pass membrane protein</topology>
    </subcellularLocation>
</comment>
<dbReference type="PANTHER" id="PTHR42920">
    <property type="entry name" value="OS03G0707200 PROTEIN-RELATED"/>
    <property type="match status" value="1"/>
</dbReference>